<evidence type="ECO:0000256" key="1">
    <source>
        <dbReference type="ARBA" id="ARBA00023122"/>
    </source>
</evidence>
<comment type="caution">
    <text evidence="4">The sequence shown here is derived from an EMBL/GenBank/DDBJ whole genome shotgun (WGS) entry which is preliminary data.</text>
</comment>
<proteinExistence type="predicted"/>
<evidence type="ECO:0000259" key="3">
    <source>
        <dbReference type="PROSITE" id="PS51371"/>
    </source>
</evidence>
<sequence>MRIADILGDKGVEVHTALPWITVGEAAKRLTDADVGALVVCDGERRIRGIVSERDIVRAISRRGAGVLEQPVESVMTHDVHTCDSQETVARAMALMTRFRYRHLPVVDRSKLMGIISIGDLVKHRVHEMEMETGVLRDRVIARS</sequence>
<dbReference type="InterPro" id="IPR044725">
    <property type="entry name" value="CBSX3_CBS_dom"/>
</dbReference>
<dbReference type="RefSeq" id="WP_311559458.1">
    <property type="nucleotide sequence ID" value="NZ_JAVREJ010000023.1"/>
</dbReference>
<dbReference type="Gene3D" id="3.10.580.10">
    <property type="entry name" value="CBS-domain"/>
    <property type="match status" value="1"/>
</dbReference>
<feature type="domain" description="CBS" evidence="3">
    <location>
        <begin position="8"/>
        <end position="67"/>
    </location>
</feature>
<dbReference type="SUPFAM" id="SSF54631">
    <property type="entry name" value="CBS-domain pair"/>
    <property type="match status" value="1"/>
</dbReference>
<dbReference type="InterPro" id="IPR046342">
    <property type="entry name" value="CBS_dom_sf"/>
</dbReference>
<dbReference type="EMBL" id="JAVREJ010000023">
    <property type="protein sequence ID" value="MDT0352950.1"/>
    <property type="molecule type" value="Genomic_DNA"/>
</dbReference>
<protein>
    <submittedName>
        <fullName evidence="4">CBS domain-containing protein</fullName>
    </submittedName>
</protein>
<dbReference type="Pfam" id="PF00571">
    <property type="entry name" value="CBS"/>
    <property type="match status" value="2"/>
</dbReference>
<dbReference type="Proteomes" id="UP001183202">
    <property type="component" value="Unassembled WGS sequence"/>
</dbReference>
<evidence type="ECO:0000256" key="2">
    <source>
        <dbReference type="PROSITE-ProRule" id="PRU00703"/>
    </source>
</evidence>
<dbReference type="CDD" id="cd04623">
    <property type="entry name" value="CBS_pair_bac_euk"/>
    <property type="match status" value="1"/>
</dbReference>
<accession>A0ABU2NG61</accession>
<keyword evidence="1 2" id="KW-0129">CBS domain</keyword>
<dbReference type="InterPro" id="IPR051257">
    <property type="entry name" value="Diverse_CBS-Domain"/>
</dbReference>
<evidence type="ECO:0000313" key="4">
    <source>
        <dbReference type="EMBL" id="MDT0352950.1"/>
    </source>
</evidence>
<feature type="domain" description="CBS" evidence="3">
    <location>
        <begin position="76"/>
        <end position="131"/>
    </location>
</feature>
<dbReference type="PANTHER" id="PTHR43080">
    <property type="entry name" value="CBS DOMAIN-CONTAINING PROTEIN CBSX3, MITOCHONDRIAL"/>
    <property type="match status" value="1"/>
</dbReference>
<keyword evidence="5" id="KW-1185">Reference proteome</keyword>
<gene>
    <name evidence="4" type="ORF">RM445_25865</name>
</gene>
<dbReference type="InterPro" id="IPR000644">
    <property type="entry name" value="CBS_dom"/>
</dbReference>
<name>A0ABU2NG61_9PSEU</name>
<dbReference type="PROSITE" id="PS51371">
    <property type="entry name" value="CBS"/>
    <property type="match status" value="2"/>
</dbReference>
<dbReference type="PANTHER" id="PTHR43080:SF2">
    <property type="entry name" value="CBS DOMAIN-CONTAINING PROTEIN"/>
    <property type="match status" value="1"/>
</dbReference>
<evidence type="ECO:0000313" key="5">
    <source>
        <dbReference type="Proteomes" id="UP001183202"/>
    </source>
</evidence>
<dbReference type="SMART" id="SM00116">
    <property type="entry name" value="CBS"/>
    <property type="match status" value="2"/>
</dbReference>
<reference evidence="5" key="1">
    <citation type="submission" date="2023-07" db="EMBL/GenBank/DDBJ databases">
        <title>30 novel species of actinomycetes from the DSMZ collection.</title>
        <authorList>
            <person name="Nouioui I."/>
        </authorList>
    </citation>
    <scope>NUCLEOTIDE SEQUENCE [LARGE SCALE GENOMIC DNA]</scope>
    <source>
        <strain evidence="5">DSM 45834</strain>
    </source>
</reference>
<organism evidence="4 5">
    <name type="scientific">Pseudonocardia charpentierae</name>
    <dbReference type="NCBI Taxonomy" id="3075545"/>
    <lineage>
        <taxon>Bacteria</taxon>
        <taxon>Bacillati</taxon>
        <taxon>Actinomycetota</taxon>
        <taxon>Actinomycetes</taxon>
        <taxon>Pseudonocardiales</taxon>
        <taxon>Pseudonocardiaceae</taxon>
        <taxon>Pseudonocardia</taxon>
    </lineage>
</organism>